<dbReference type="GO" id="GO:0009055">
    <property type="term" value="F:electron transfer activity"/>
    <property type="evidence" value="ECO:0007669"/>
    <property type="project" value="InterPro"/>
</dbReference>
<dbReference type="OrthoDB" id="417271at2"/>
<evidence type="ECO:0000256" key="4">
    <source>
        <dbReference type="PROSITE-ProRule" id="PRU00433"/>
    </source>
</evidence>
<dbReference type="GO" id="GO:0046872">
    <property type="term" value="F:metal ion binding"/>
    <property type="evidence" value="ECO:0007669"/>
    <property type="project" value="UniProtKB-KW"/>
</dbReference>
<evidence type="ECO:0000256" key="3">
    <source>
        <dbReference type="ARBA" id="ARBA00023004"/>
    </source>
</evidence>
<protein>
    <recommendedName>
        <fullName evidence="5">Cytochrome c domain-containing protein</fullName>
    </recommendedName>
</protein>
<dbReference type="GO" id="GO:0004130">
    <property type="term" value="F:cytochrome-c peroxidase activity"/>
    <property type="evidence" value="ECO:0007669"/>
    <property type="project" value="TreeGrafter"/>
</dbReference>
<name>A0A2K8MB44_9SPHN</name>
<evidence type="ECO:0000259" key="5">
    <source>
        <dbReference type="PROSITE" id="PS51007"/>
    </source>
</evidence>
<gene>
    <name evidence="6" type="ORF">CVN68_03090</name>
</gene>
<keyword evidence="3 4" id="KW-0408">Iron</keyword>
<dbReference type="GO" id="GO:0020037">
    <property type="term" value="F:heme binding"/>
    <property type="evidence" value="ECO:0007669"/>
    <property type="project" value="InterPro"/>
</dbReference>
<evidence type="ECO:0000313" key="7">
    <source>
        <dbReference type="Proteomes" id="UP000229081"/>
    </source>
</evidence>
<feature type="domain" description="Cytochrome c" evidence="5">
    <location>
        <begin position="367"/>
        <end position="544"/>
    </location>
</feature>
<evidence type="ECO:0000256" key="1">
    <source>
        <dbReference type="ARBA" id="ARBA00022617"/>
    </source>
</evidence>
<dbReference type="AlphaFoldDB" id="A0A2K8MB44"/>
<dbReference type="InterPro" id="IPR036909">
    <property type="entry name" value="Cyt_c-like_dom_sf"/>
</dbReference>
<dbReference type="SUPFAM" id="SSF46626">
    <property type="entry name" value="Cytochrome c"/>
    <property type="match status" value="1"/>
</dbReference>
<dbReference type="InterPro" id="IPR051395">
    <property type="entry name" value="Cytochrome_c_Peroxidase/MauG"/>
</dbReference>
<dbReference type="RefSeq" id="WP_100280904.1">
    <property type="nucleotide sequence ID" value="NZ_CP024923.1"/>
</dbReference>
<keyword evidence="2 4" id="KW-0479">Metal-binding</keyword>
<dbReference type="Pfam" id="PF21419">
    <property type="entry name" value="RoxA-like_Cyt-c"/>
    <property type="match status" value="1"/>
</dbReference>
<dbReference type="Gene3D" id="1.10.760.10">
    <property type="entry name" value="Cytochrome c-like domain"/>
    <property type="match status" value="1"/>
</dbReference>
<dbReference type="KEGG" id="sphc:CVN68_03090"/>
<dbReference type="PANTHER" id="PTHR30600">
    <property type="entry name" value="CYTOCHROME C PEROXIDASE-RELATED"/>
    <property type="match status" value="1"/>
</dbReference>
<reference evidence="6 7" key="1">
    <citation type="submission" date="2017-11" db="EMBL/GenBank/DDBJ databases">
        <title>Complete genome sequence of Sphingomonas sp. Strain Cra20, a psychrotolerant potential plant growth promoting rhizobacteria.</title>
        <authorList>
            <person name="Luo Y."/>
        </authorList>
    </citation>
    <scope>NUCLEOTIDE SEQUENCE [LARGE SCALE GENOMIC DNA]</scope>
    <source>
        <strain evidence="6 7">Cra20</strain>
    </source>
</reference>
<sequence length="544" mass="57042">MRRPRLVFAAAAIVLLVGVLWGASRWTTESLARPVVAAGAPAATRGAAAFEGAAFGGVSMDALSTNAVPWRLVAAALVLDERAQNPGAPLDKTTLDRVLRRFGFLTGVAIVNRAPGASPAATELPLGITVSDLAPIGGSVIRVANLGCAACHAGVTYAADGSPRPDRAMLGMPNSSIDLEAYTMTIFRALRRFAGSDQLLPAVDALYPEMSWRERASLRFIVLPLARKRLAELADVDRPLPFPNGAPGSTNGVAALKVALGQPLIHGGRGDAGVVSIPDLADRVWRTSLLADGAYAIPGKPAQAPTTPATIDDSHLRALAGITTFFTVPSMGIHPDKAVASLEDATAIMTFLKGYRPQRFPGAVDMVRATAGGVAYARYCSACHGSYSNGSAPRLTHFPNWQGDVGTDPLRATAFDRGLANAVAGTDYRSRIAVRIGGGYVAPPLTGIWASAPYLHNGSVPTLAALLAPMTRPVRFMVGGHALDFVGVGLKLEANGAYPPGYRPFSQPARIDTRDAGRSNHGHLFGTTLPVEERAALIEYLKLL</sequence>
<keyword evidence="1 4" id="KW-0349">Heme</keyword>
<proteinExistence type="predicted"/>
<evidence type="ECO:0000313" key="6">
    <source>
        <dbReference type="EMBL" id="ATY31093.1"/>
    </source>
</evidence>
<keyword evidence="7" id="KW-1185">Reference proteome</keyword>
<accession>A0A2K8MB44</accession>
<organism evidence="6 7">
    <name type="scientific">Sphingomonas psychrotolerans</name>
    <dbReference type="NCBI Taxonomy" id="1327635"/>
    <lineage>
        <taxon>Bacteria</taxon>
        <taxon>Pseudomonadati</taxon>
        <taxon>Pseudomonadota</taxon>
        <taxon>Alphaproteobacteria</taxon>
        <taxon>Sphingomonadales</taxon>
        <taxon>Sphingomonadaceae</taxon>
        <taxon>Sphingomonas</taxon>
    </lineage>
</organism>
<dbReference type="Proteomes" id="UP000229081">
    <property type="component" value="Chromosome"/>
</dbReference>
<evidence type="ECO:0000256" key="2">
    <source>
        <dbReference type="ARBA" id="ARBA00022723"/>
    </source>
</evidence>
<dbReference type="EMBL" id="CP024923">
    <property type="protein sequence ID" value="ATY31093.1"/>
    <property type="molecule type" value="Genomic_DNA"/>
</dbReference>
<dbReference type="PANTHER" id="PTHR30600:SF9">
    <property type="entry name" value="BLR7738 PROTEIN"/>
    <property type="match status" value="1"/>
</dbReference>
<dbReference type="InterPro" id="IPR009056">
    <property type="entry name" value="Cyt_c-like_dom"/>
</dbReference>
<dbReference type="PROSITE" id="PS51007">
    <property type="entry name" value="CYTC"/>
    <property type="match status" value="1"/>
</dbReference>